<keyword evidence="12" id="KW-1185">Reference proteome</keyword>
<evidence type="ECO:0000256" key="5">
    <source>
        <dbReference type="ARBA" id="ARBA00022692"/>
    </source>
</evidence>
<dbReference type="Gene3D" id="1.20.1530.20">
    <property type="match status" value="1"/>
</dbReference>
<feature type="transmembrane region" description="Helical" evidence="9">
    <location>
        <begin position="304"/>
        <end position="324"/>
    </location>
</feature>
<dbReference type="PROSITE" id="PS51201">
    <property type="entry name" value="RCK_N"/>
    <property type="match status" value="1"/>
</dbReference>
<evidence type="ECO:0000256" key="2">
    <source>
        <dbReference type="ARBA" id="ARBA00005551"/>
    </source>
</evidence>
<dbReference type="KEGG" id="thes:FHQ07_05605"/>
<name>A0A5B7ZP28_9GAMM</name>
<feature type="transmembrane region" description="Helical" evidence="9">
    <location>
        <begin position="369"/>
        <end position="388"/>
    </location>
</feature>
<dbReference type="InterPro" id="IPR006153">
    <property type="entry name" value="Cation/H_exchanger_TM"/>
</dbReference>
<dbReference type="GO" id="GO:0006813">
    <property type="term" value="P:potassium ion transport"/>
    <property type="evidence" value="ECO:0007669"/>
    <property type="project" value="InterPro"/>
</dbReference>
<feature type="transmembrane region" description="Helical" evidence="9">
    <location>
        <begin position="57"/>
        <end position="76"/>
    </location>
</feature>
<comment type="subcellular location">
    <subcellularLocation>
        <location evidence="1">Membrane</location>
        <topology evidence="1">Multi-pass membrane protein</topology>
    </subcellularLocation>
</comment>
<feature type="transmembrane region" description="Helical" evidence="9">
    <location>
        <begin position="33"/>
        <end position="51"/>
    </location>
</feature>
<feature type="transmembrane region" description="Helical" evidence="9">
    <location>
        <begin position="183"/>
        <end position="207"/>
    </location>
</feature>
<evidence type="ECO:0000256" key="9">
    <source>
        <dbReference type="SAM" id="Phobius"/>
    </source>
</evidence>
<keyword evidence="4" id="KW-0050">Antiport</keyword>
<feature type="transmembrane region" description="Helical" evidence="9">
    <location>
        <begin position="6"/>
        <end position="26"/>
    </location>
</feature>
<dbReference type="AlphaFoldDB" id="A0A5B7ZP28"/>
<feature type="transmembrane region" description="Helical" evidence="9">
    <location>
        <begin position="336"/>
        <end position="357"/>
    </location>
</feature>
<evidence type="ECO:0000256" key="4">
    <source>
        <dbReference type="ARBA" id="ARBA00022449"/>
    </source>
</evidence>
<evidence type="ECO:0000313" key="12">
    <source>
        <dbReference type="Proteomes" id="UP000308149"/>
    </source>
</evidence>
<gene>
    <name evidence="11" type="ORF">FHQ07_05605</name>
</gene>
<proteinExistence type="inferred from homology"/>
<organism evidence="11 12">
    <name type="scientific">Thermomonas aquatica</name>
    <dbReference type="NCBI Taxonomy" id="2202149"/>
    <lineage>
        <taxon>Bacteria</taxon>
        <taxon>Pseudomonadati</taxon>
        <taxon>Pseudomonadota</taxon>
        <taxon>Gammaproteobacteria</taxon>
        <taxon>Lysobacterales</taxon>
        <taxon>Lysobacteraceae</taxon>
        <taxon>Thermomonas</taxon>
    </lineage>
</organism>
<feature type="transmembrane region" description="Helical" evidence="9">
    <location>
        <begin position="148"/>
        <end position="171"/>
    </location>
</feature>
<keyword evidence="7" id="KW-0406">Ion transport</keyword>
<evidence type="ECO:0000256" key="8">
    <source>
        <dbReference type="ARBA" id="ARBA00023136"/>
    </source>
</evidence>
<dbReference type="OrthoDB" id="9781411at2"/>
<dbReference type="RefSeq" id="WP_139715882.1">
    <property type="nucleotide sequence ID" value="NZ_CP040871.1"/>
</dbReference>
<keyword evidence="5 9" id="KW-0812">Transmembrane</keyword>
<dbReference type="InterPro" id="IPR036291">
    <property type="entry name" value="NAD(P)-bd_dom_sf"/>
</dbReference>
<dbReference type="GO" id="GO:0016020">
    <property type="term" value="C:membrane"/>
    <property type="evidence" value="ECO:0007669"/>
    <property type="project" value="UniProtKB-SubCell"/>
</dbReference>
<dbReference type="EMBL" id="CP040871">
    <property type="protein sequence ID" value="QDA56830.1"/>
    <property type="molecule type" value="Genomic_DNA"/>
</dbReference>
<feature type="transmembrane region" description="Helical" evidence="9">
    <location>
        <begin position="88"/>
        <end position="109"/>
    </location>
</feature>
<sequence>MPHHTALIALLCVGFVMAFVLGLLAQRLRLSPLVGYLLAGVVAGPFTPGFVGDMTLAPQLAEVGVILLMFGVGLHFSLRDLLDVKNVAIPGALGQIAFVTTVGSGFGLWLGWPPIAAIVFGLSLSVASTVVVMRALEERRLLDTRRGRIAIGWLVVEDLAMVLALVLLPAIAGALGSGEQVGASGIAMTLGWTLLKVAAFVAFMLIVGRRVIPWILEHVAGLGSRELFTLCVLAIALGVAFGAAALFDVSFALGAFFAGMLLNESELSHKAASDSLPMRDAFAVLFFVSVGMLFNPAIILQQPLLVLGTVAIIVLGNAAVGYGIVRLLKLPKLTALTIAASLSQIGEFSFILAGLGLSEKMLPQQGHDLVLAGALLSIIANPFLFAWLDRWQQRQQPGAAATQVLADNSEVPEDIGGHAIVVGYGRVGRELSRLLQDRGVPLVLVETDPDRVEQARARGLVTVRGNAASQSILKATRPDTAQLAILAIPQALEAGEIIARLKAINPEISVLARAHSEAEVKHLLEHGADAAVLAERELAYSLADMVMATPPYRAPRAEAAPAA</sequence>
<dbReference type="GO" id="GO:1902600">
    <property type="term" value="P:proton transmembrane transport"/>
    <property type="evidence" value="ECO:0007669"/>
    <property type="project" value="InterPro"/>
</dbReference>
<evidence type="ECO:0000256" key="7">
    <source>
        <dbReference type="ARBA" id="ARBA00023065"/>
    </source>
</evidence>
<dbReference type="InterPro" id="IPR003148">
    <property type="entry name" value="RCK_N"/>
</dbReference>
<keyword evidence="6 9" id="KW-1133">Transmembrane helix</keyword>
<dbReference type="InterPro" id="IPR038770">
    <property type="entry name" value="Na+/solute_symporter_sf"/>
</dbReference>
<comment type="similarity">
    <text evidence="2">Belongs to the monovalent cation:proton antiporter 2 (CPA2) transporter (TC 2.A.37) family.</text>
</comment>
<dbReference type="PANTHER" id="PTHR42751:SF1">
    <property type="entry name" value="CATION_PROTON ANTIPORTER YBAL-RELATED"/>
    <property type="match status" value="1"/>
</dbReference>
<dbReference type="GO" id="GO:0015297">
    <property type="term" value="F:antiporter activity"/>
    <property type="evidence" value="ECO:0007669"/>
    <property type="project" value="UniProtKB-KW"/>
</dbReference>
<feature type="transmembrane region" description="Helical" evidence="9">
    <location>
        <begin position="281"/>
        <end position="299"/>
    </location>
</feature>
<evidence type="ECO:0000313" key="11">
    <source>
        <dbReference type="EMBL" id="QDA56830.1"/>
    </source>
</evidence>
<dbReference type="Pfam" id="PF02254">
    <property type="entry name" value="TrkA_N"/>
    <property type="match status" value="1"/>
</dbReference>
<evidence type="ECO:0000259" key="10">
    <source>
        <dbReference type="PROSITE" id="PS51201"/>
    </source>
</evidence>
<protein>
    <submittedName>
        <fullName evidence="11">Kef family K(+) transporter</fullName>
    </submittedName>
</protein>
<feature type="domain" description="RCK N-terminal" evidence="10">
    <location>
        <begin position="416"/>
        <end position="533"/>
    </location>
</feature>
<reference evidence="11 12" key="1">
    <citation type="submission" date="2019-06" db="EMBL/GenBank/DDBJ databases">
        <title>Thermomonas aquatica sp. nov., isolated from an industrial wastewater treatment plant.</title>
        <authorList>
            <person name="Jeon J.H."/>
            <person name="Park D.-S."/>
        </authorList>
    </citation>
    <scope>NUCLEOTIDE SEQUENCE [LARGE SCALE GENOMIC DNA]</scope>
    <source>
        <strain evidence="11 12">SY21</strain>
    </source>
</reference>
<feature type="transmembrane region" description="Helical" evidence="9">
    <location>
        <begin position="115"/>
        <end position="136"/>
    </location>
</feature>
<evidence type="ECO:0000256" key="6">
    <source>
        <dbReference type="ARBA" id="ARBA00022989"/>
    </source>
</evidence>
<dbReference type="NCBIfam" id="NF007950">
    <property type="entry name" value="PRK10669.1"/>
    <property type="match status" value="1"/>
</dbReference>
<accession>A0A5B7ZP28</accession>
<dbReference type="SUPFAM" id="SSF51735">
    <property type="entry name" value="NAD(P)-binding Rossmann-fold domains"/>
    <property type="match status" value="1"/>
</dbReference>
<keyword evidence="8 9" id="KW-0472">Membrane</keyword>
<evidence type="ECO:0000256" key="3">
    <source>
        <dbReference type="ARBA" id="ARBA00022448"/>
    </source>
</evidence>
<dbReference type="Pfam" id="PF00999">
    <property type="entry name" value="Na_H_Exchanger"/>
    <property type="match status" value="1"/>
</dbReference>
<dbReference type="Gene3D" id="3.40.50.720">
    <property type="entry name" value="NAD(P)-binding Rossmann-like Domain"/>
    <property type="match status" value="1"/>
</dbReference>
<evidence type="ECO:0000256" key="1">
    <source>
        <dbReference type="ARBA" id="ARBA00004141"/>
    </source>
</evidence>
<keyword evidence="3" id="KW-0813">Transport</keyword>
<dbReference type="PANTHER" id="PTHR42751">
    <property type="entry name" value="SODIUM/HYDROGEN EXCHANGER FAMILY/TRKA DOMAIN PROTEIN"/>
    <property type="match status" value="1"/>
</dbReference>
<dbReference type="Proteomes" id="UP000308149">
    <property type="component" value="Chromosome"/>
</dbReference>
<feature type="transmembrane region" description="Helical" evidence="9">
    <location>
        <begin position="228"/>
        <end position="261"/>
    </location>
</feature>